<dbReference type="InterPro" id="IPR027417">
    <property type="entry name" value="P-loop_NTPase"/>
</dbReference>
<protein>
    <submittedName>
        <fullName evidence="4">KaiC domain-containing protein</fullName>
    </submittedName>
</protein>
<dbReference type="InterPro" id="IPR022443">
    <property type="entry name" value="KaiC-rel"/>
</dbReference>
<dbReference type="CDD" id="cd01124">
    <property type="entry name" value="KaiC-like"/>
    <property type="match status" value="1"/>
</dbReference>
<dbReference type="Pfam" id="PF06745">
    <property type="entry name" value="ATPase"/>
    <property type="match status" value="1"/>
</dbReference>
<evidence type="ECO:0000256" key="2">
    <source>
        <dbReference type="ARBA" id="ARBA00022840"/>
    </source>
</evidence>
<dbReference type="PRINTS" id="PR01874">
    <property type="entry name" value="DNAREPAIRADA"/>
</dbReference>
<accession>A0A497EZ57</accession>
<dbReference type="AlphaFoldDB" id="A0A497EZ57"/>
<dbReference type="PANTHER" id="PTHR43637:SF2">
    <property type="entry name" value="PROTEIN GVPD 1"/>
    <property type="match status" value="1"/>
</dbReference>
<comment type="caution">
    <text evidence="4">The sequence shown here is derived from an EMBL/GenBank/DDBJ whole genome shotgun (WGS) entry which is preliminary data.</text>
</comment>
<dbReference type="EMBL" id="QMQZ01000003">
    <property type="protein sequence ID" value="RLE52332.1"/>
    <property type="molecule type" value="Genomic_DNA"/>
</dbReference>
<dbReference type="NCBIfam" id="TIGR03881">
    <property type="entry name" value="KaiC_arch_4"/>
    <property type="match status" value="1"/>
</dbReference>
<dbReference type="InterPro" id="IPR010624">
    <property type="entry name" value="KaiC_dom"/>
</dbReference>
<dbReference type="SUPFAM" id="SSF52540">
    <property type="entry name" value="P-loop containing nucleoside triphosphate hydrolases"/>
    <property type="match status" value="1"/>
</dbReference>
<sequence>MLSVKIERLSTGIPELDKMLDGGVPRGFFVAVTGEPGTGKTILCLHFIWQGVKDGDKCIYVTTEESRDSIIRQAAQFKMDFSSAISSGNLIVIDALLSATSDPWCLKTLDIEELVSKVIEAKRKLGYGRARLVIDSLSAFWLDKPAMARKYSYFIKKVLSKWDFTIMATSQYAVTTSQAFGWGTEHIGDGIIRFRRFVRGGRLRRFILIEKMRQTPHDLRMHEIEIVDGRGLVILGPVEMRREDISLPSRVVKRMLRIQKLKELEYPDDSGEDVDL</sequence>
<dbReference type="InterPro" id="IPR014774">
    <property type="entry name" value="KaiC-like_dom"/>
</dbReference>
<dbReference type="PROSITE" id="PS51146">
    <property type="entry name" value="KAIC"/>
    <property type="match status" value="1"/>
</dbReference>
<dbReference type="Proteomes" id="UP000268446">
    <property type="component" value="Unassembled WGS sequence"/>
</dbReference>
<feature type="domain" description="KaiC" evidence="3">
    <location>
        <begin position="7"/>
        <end position="248"/>
    </location>
</feature>
<proteinExistence type="predicted"/>
<dbReference type="InterPro" id="IPR003593">
    <property type="entry name" value="AAA+_ATPase"/>
</dbReference>
<dbReference type="SMART" id="SM00382">
    <property type="entry name" value="AAA"/>
    <property type="match status" value="1"/>
</dbReference>
<dbReference type="Proteomes" id="UP000269499">
    <property type="component" value="Unassembled WGS sequence"/>
</dbReference>
<dbReference type="EMBL" id="QMRA01000077">
    <property type="protein sequence ID" value="RLE53216.1"/>
    <property type="molecule type" value="Genomic_DNA"/>
</dbReference>
<dbReference type="PANTHER" id="PTHR43637">
    <property type="entry name" value="UPF0273 PROTEIN TM_0370"/>
    <property type="match status" value="1"/>
</dbReference>
<evidence type="ECO:0000256" key="1">
    <source>
        <dbReference type="ARBA" id="ARBA00022741"/>
    </source>
</evidence>
<evidence type="ECO:0000313" key="4">
    <source>
        <dbReference type="EMBL" id="RLE52332.1"/>
    </source>
</evidence>
<keyword evidence="2" id="KW-0067">ATP-binding</keyword>
<evidence type="ECO:0000313" key="6">
    <source>
        <dbReference type="Proteomes" id="UP000268446"/>
    </source>
</evidence>
<organism evidence="4 6">
    <name type="scientific">Thermoproteota archaeon</name>
    <dbReference type="NCBI Taxonomy" id="2056631"/>
    <lineage>
        <taxon>Archaea</taxon>
        <taxon>Thermoproteota</taxon>
    </lineage>
</organism>
<evidence type="ECO:0000313" key="5">
    <source>
        <dbReference type="EMBL" id="RLE53216.1"/>
    </source>
</evidence>
<evidence type="ECO:0000259" key="3">
    <source>
        <dbReference type="PROSITE" id="PS51146"/>
    </source>
</evidence>
<reference evidence="6 7" key="1">
    <citation type="submission" date="2018-06" db="EMBL/GenBank/DDBJ databases">
        <title>Extensive metabolic versatility and redundancy in microbially diverse, dynamic hydrothermal sediments.</title>
        <authorList>
            <person name="Dombrowski N."/>
            <person name="Teske A."/>
            <person name="Baker B.J."/>
        </authorList>
    </citation>
    <scope>NUCLEOTIDE SEQUENCE [LARGE SCALE GENOMIC DNA]</scope>
    <source>
        <strain evidence="5">B20_G2</strain>
        <strain evidence="4">B29_G17</strain>
    </source>
</reference>
<name>A0A497EZ57_9CREN</name>
<evidence type="ECO:0000313" key="7">
    <source>
        <dbReference type="Proteomes" id="UP000269499"/>
    </source>
</evidence>
<dbReference type="Gene3D" id="3.40.50.300">
    <property type="entry name" value="P-loop containing nucleotide triphosphate hydrolases"/>
    <property type="match status" value="1"/>
</dbReference>
<dbReference type="GO" id="GO:0005524">
    <property type="term" value="F:ATP binding"/>
    <property type="evidence" value="ECO:0007669"/>
    <property type="project" value="UniProtKB-KW"/>
</dbReference>
<gene>
    <name evidence="4" type="ORF">DRJ20_00260</name>
    <name evidence="5" type="ORF">DRJ26_03655</name>
</gene>
<keyword evidence="1" id="KW-0547">Nucleotide-binding</keyword>